<evidence type="ECO:0000313" key="2">
    <source>
        <dbReference type="EMBL" id="KAK7153420.1"/>
    </source>
</evidence>
<dbReference type="InterPro" id="IPR036404">
    <property type="entry name" value="Jacalin-like_lectin_dom_sf"/>
</dbReference>
<keyword evidence="3" id="KW-1185">Reference proteome</keyword>
<name>A0AAN9CXS9_9TELE</name>
<dbReference type="Proteomes" id="UP001364617">
    <property type="component" value="Unassembled WGS sequence"/>
</dbReference>
<evidence type="ECO:0000313" key="3">
    <source>
        <dbReference type="Proteomes" id="UP001364617"/>
    </source>
</evidence>
<proteinExistence type="predicted"/>
<dbReference type="InterPro" id="IPR001229">
    <property type="entry name" value="Jacalin-like_lectin_dom"/>
</dbReference>
<comment type="caution">
    <text evidence="2">The sequence shown here is derived from an EMBL/GenBank/DDBJ whole genome shotgun (WGS) entry which is preliminary data.</text>
</comment>
<dbReference type="Gene3D" id="2.100.10.30">
    <property type="entry name" value="Jacalin-like lectin domain"/>
    <property type="match status" value="1"/>
</dbReference>
<dbReference type="AlphaFoldDB" id="A0AAN9CXS9"/>
<accession>A0AAN9CXS9</accession>
<reference evidence="2 3" key="1">
    <citation type="submission" date="2024-02" db="EMBL/GenBank/DDBJ databases">
        <title>Chromosome-level genome assembly of the Eurasian Minnow (Phoxinus phoxinus).</title>
        <authorList>
            <person name="Oriowo T.O."/>
            <person name="Martin S."/>
            <person name="Stange M."/>
            <person name="Chrysostomakis Y."/>
            <person name="Brown T."/>
            <person name="Winkler S."/>
            <person name="Kukowka S."/>
            <person name="Myers E.W."/>
            <person name="Bohne A."/>
        </authorList>
    </citation>
    <scope>NUCLEOTIDE SEQUENCE [LARGE SCALE GENOMIC DNA]</scope>
    <source>
        <strain evidence="2">ZFMK-TIS-60720</strain>
        <tissue evidence="2">Whole Organism</tissue>
    </source>
</reference>
<gene>
    <name evidence="2" type="ORF">R3I93_011356</name>
</gene>
<dbReference type="Pfam" id="PF01419">
    <property type="entry name" value="Jacalin"/>
    <property type="match status" value="1"/>
</dbReference>
<feature type="domain" description="Jacalin-type lectin" evidence="1">
    <location>
        <begin position="42"/>
        <end position="174"/>
    </location>
</feature>
<organism evidence="2 3">
    <name type="scientific">Phoxinus phoxinus</name>
    <name type="common">Eurasian minnow</name>
    <dbReference type="NCBI Taxonomy" id="58324"/>
    <lineage>
        <taxon>Eukaryota</taxon>
        <taxon>Metazoa</taxon>
        <taxon>Chordata</taxon>
        <taxon>Craniata</taxon>
        <taxon>Vertebrata</taxon>
        <taxon>Euteleostomi</taxon>
        <taxon>Actinopterygii</taxon>
        <taxon>Neopterygii</taxon>
        <taxon>Teleostei</taxon>
        <taxon>Ostariophysi</taxon>
        <taxon>Cypriniformes</taxon>
        <taxon>Leuciscidae</taxon>
        <taxon>Phoxininae</taxon>
        <taxon>Phoxinus</taxon>
    </lineage>
</organism>
<evidence type="ECO:0000259" key="1">
    <source>
        <dbReference type="Pfam" id="PF01419"/>
    </source>
</evidence>
<sequence>MTDSCFEAADINIRAMESEPIKVAALGKPHDGRNDSFIPEPEIVGGDGGCQFSFKTFSPNTSKITITYGERTLNTIEISNKEHMVKVGYSKGPKETTFTLDETDRIHSAILWPNIDHTRCGGLELVVVKKGGERSTVSVRCDRLGNPVNLDVSSGKFRGILGRSGADIDALGLYFI</sequence>
<protein>
    <recommendedName>
        <fullName evidence="1">Jacalin-type lectin domain-containing protein</fullName>
    </recommendedName>
</protein>
<dbReference type="EMBL" id="JAYKXH010000011">
    <property type="protein sequence ID" value="KAK7153420.1"/>
    <property type="molecule type" value="Genomic_DNA"/>
</dbReference>
<dbReference type="SUPFAM" id="SSF51101">
    <property type="entry name" value="Mannose-binding lectins"/>
    <property type="match status" value="1"/>
</dbReference>